<reference evidence="10" key="5">
    <citation type="submission" date="2025-09" db="UniProtKB">
        <authorList>
            <consortium name="Ensembl"/>
        </authorList>
    </citation>
    <scope>IDENTIFICATION</scope>
</reference>
<keyword evidence="6" id="KW-1015">Disulfide bond</keyword>
<evidence type="ECO:0000256" key="4">
    <source>
        <dbReference type="ARBA" id="ARBA00022525"/>
    </source>
</evidence>
<dbReference type="Pfam" id="PF07654">
    <property type="entry name" value="C1-set"/>
    <property type="match status" value="4"/>
</dbReference>
<evidence type="ECO:0000256" key="3">
    <source>
        <dbReference type="ARBA" id="ARBA00022475"/>
    </source>
</evidence>
<evidence type="ECO:0000256" key="7">
    <source>
        <dbReference type="ARBA" id="ARBA00023319"/>
    </source>
</evidence>
<sequence length="442" mass="48344">MSQVRGQPALTQPNPTAPRQGPSVFPLASCCSDTSAAATSVTLGCLVQGYFPEPVTVTWDAGALNKSIVTFPATLHSTSGLYTTSSQLTVSGAWAKQKFTCSVAHAGSTPINKTLLACAINVTQPTVKLFHSSCDPLGNTHAIIQLLCLISDYTPGDIEVTWLVDGQKTENMFPYTSPPKQEGKLASCYSQLNITQGQWTSQRTFTCQVSYLGHTYEGNARNCPESEPRGVSVYLIPPSPLDLYVHKSPKITCLVVDLASVEGMNVEWSRESDALEKKATENHKQHFNMTFTVTSTLPVDANDWIEGITYQCKVTHPQLPKDIVRTISKAAGKRAIPEVYLFLPHEENQGTMVTLTCLIQNFYPADISVRWLQDNALIQTGQHATTQPLEANSSSPAFFVFSRLVVSRADWEKRSKFTCQVVHEALPGSRTLNKSVSKDPGN</sequence>
<dbReference type="PROSITE" id="PS50835">
    <property type="entry name" value="IG_LIKE"/>
    <property type="match status" value="4"/>
</dbReference>
<dbReference type="AlphaFoldDB" id="A0A671DRF1"/>
<dbReference type="SMART" id="SM00407">
    <property type="entry name" value="IGc1"/>
    <property type="match status" value="4"/>
</dbReference>
<organism evidence="10 11">
    <name type="scientific">Rhinolophus ferrumequinum</name>
    <name type="common">Greater horseshoe bat</name>
    <dbReference type="NCBI Taxonomy" id="59479"/>
    <lineage>
        <taxon>Eukaryota</taxon>
        <taxon>Metazoa</taxon>
        <taxon>Chordata</taxon>
        <taxon>Craniata</taxon>
        <taxon>Vertebrata</taxon>
        <taxon>Euteleostomi</taxon>
        <taxon>Mammalia</taxon>
        <taxon>Eutheria</taxon>
        <taxon>Laurasiatheria</taxon>
        <taxon>Chiroptera</taxon>
        <taxon>Yinpterochiroptera</taxon>
        <taxon>Rhinolophoidea</taxon>
        <taxon>Rhinolophidae</taxon>
        <taxon>Rhinolophinae</taxon>
        <taxon>Rhinolophus</taxon>
    </lineage>
</organism>
<evidence type="ECO:0000256" key="1">
    <source>
        <dbReference type="ARBA" id="ARBA00004236"/>
    </source>
</evidence>
<accession>A0A671DRF1</accession>
<dbReference type="FunFam" id="2.60.40.10:FF:001690">
    <property type="entry name" value="Immunoglobulin heavy constant epsilon"/>
    <property type="match status" value="1"/>
</dbReference>
<reference evidence="10" key="4">
    <citation type="submission" date="2025-08" db="UniProtKB">
        <authorList>
            <consortium name="Ensembl"/>
        </authorList>
    </citation>
    <scope>IDENTIFICATION</scope>
</reference>
<keyword evidence="7" id="KW-0393">Immunoglobulin domain</keyword>
<dbReference type="PANTHER" id="PTHR23411">
    <property type="entry name" value="TAPASIN"/>
    <property type="match status" value="1"/>
</dbReference>
<feature type="domain" description="Ig-like" evidence="9">
    <location>
        <begin position="238"/>
        <end position="328"/>
    </location>
</feature>
<evidence type="ECO:0000259" key="9">
    <source>
        <dbReference type="PROSITE" id="PS50835"/>
    </source>
</evidence>
<evidence type="ECO:0000256" key="6">
    <source>
        <dbReference type="ARBA" id="ARBA00023157"/>
    </source>
</evidence>
<dbReference type="FunFam" id="2.60.40.10:FF:000998">
    <property type="entry name" value="Immunoglobulin heavy constant epsilon"/>
    <property type="match status" value="1"/>
</dbReference>
<dbReference type="CDD" id="cd05847">
    <property type="entry name" value="IgC1_CH2_IgE"/>
    <property type="match status" value="1"/>
</dbReference>
<keyword evidence="3" id="KW-1003">Cell membrane</keyword>
<dbReference type="GO" id="GO:0005886">
    <property type="term" value="C:plasma membrane"/>
    <property type="evidence" value="ECO:0007669"/>
    <property type="project" value="UniProtKB-SubCell"/>
</dbReference>
<evidence type="ECO:0000313" key="11">
    <source>
        <dbReference type="Proteomes" id="UP000472240"/>
    </source>
</evidence>
<dbReference type="GO" id="GO:0005576">
    <property type="term" value="C:extracellular region"/>
    <property type="evidence" value="ECO:0007669"/>
    <property type="project" value="UniProtKB-SubCell"/>
</dbReference>
<dbReference type="InterPro" id="IPR003597">
    <property type="entry name" value="Ig_C1-set"/>
</dbReference>
<dbReference type="Gene3D" id="2.60.40.10">
    <property type="entry name" value="Immunoglobulins"/>
    <property type="match status" value="4"/>
</dbReference>
<comment type="subcellular location">
    <subcellularLocation>
        <location evidence="1">Cell membrane</location>
    </subcellularLocation>
    <subcellularLocation>
        <location evidence="2">Secreted</location>
    </subcellularLocation>
</comment>
<feature type="domain" description="Ig-like" evidence="9">
    <location>
        <begin position="22"/>
        <end position="117"/>
    </location>
</feature>
<keyword evidence="4" id="KW-0964">Secreted</keyword>
<dbReference type="Ensembl" id="ENSRFET00010000839.1">
    <property type="protein sequence ID" value="ENSRFEP00010000744.1"/>
    <property type="gene ID" value="ENSRFEG00010000599.1"/>
</dbReference>
<dbReference type="CDD" id="cd05768">
    <property type="entry name" value="IgC1_CH3_IgAGD_CH4_IgAEM"/>
    <property type="match status" value="1"/>
</dbReference>
<reference evidence="11" key="3">
    <citation type="submission" date="2018-12" db="EMBL/GenBank/DDBJ databases">
        <title>G10K-VGP greater horseshoe bat female genome, primary haplotype.</title>
        <authorList>
            <person name="Teeling E."/>
            <person name="Myers G."/>
            <person name="Vernes S."/>
            <person name="Pippel M."/>
            <person name="Winkler S."/>
            <person name="Fedrigo O."/>
            <person name="Rhie A."/>
            <person name="Koren S."/>
            <person name="Phillippy A."/>
            <person name="Lewin H."/>
            <person name="Damas J."/>
            <person name="Howe K."/>
            <person name="Mountcastle J."/>
            <person name="Jarvis E.D."/>
        </authorList>
    </citation>
    <scope>NUCLEOTIDE SEQUENCE [LARGE SCALE GENOMIC DNA]</scope>
</reference>
<evidence type="ECO:0000313" key="10">
    <source>
        <dbReference type="Ensembl" id="ENSRFEP00010000744.1"/>
    </source>
</evidence>
<evidence type="ECO:0000256" key="2">
    <source>
        <dbReference type="ARBA" id="ARBA00004613"/>
    </source>
</evidence>
<name>A0A671DRF1_RHIFE</name>
<dbReference type="InterPro" id="IPR003006">
    <property type="entry name" value="Ig/MHC_CS"/>
</dbReference>
<dbReference type="InterPro" id="IPR050380">
    <property type="entry name" value="Immune_Resp_Modulators"/>
</dbReference>
<keyword evidence="11" id="KW-1185">Reference proteome</keyword>
<dbReference type="SUPFAM" id="SSF48726">
    <property type="entry name" value="Immunoglobulin"/>
    <property type="match status" value="4"/>
</dbReference>
<evidence type="ECO:0000256" key="5">
    <source>
        <dbReference type="ARBA" id="ARBA00023136"/>
    </source>
</evidence>
<feature type="compositionally biased region" description="Polar residues" evidence="8">
    <location>
        <begin position="1"/>
        <end position="14"/>
    </location>
</feature>
<dbReference type="GeneTree" id="ENSGT00940000163076"/>
<dbReference type="PROSITE" id="PS00290">
    <property type="entry name" value="IG_MHC"/>
    <property type="match status" value="2"/>
</dbReference>
<dbReference type="FunFam" id="2.60.40.10:FF:000463">
    <property type="entry name" value="Immunoglobulin heavy constant gamma 1"/>
    <property type="match status" value="1"/>
</dbReference>
<protein>
    <recommendedName>
        <fullName evidence="9">Ig-like domain-containing protein</fullName>
    </recommendedName>
</protein>
<proteinExistence type="predicted"/>
<dbReference type="InterPro" id="IPR036179">
    <property type="entry name" value="Ig-like_dom_sf"/>
</dbReference>
<dbReference type="InterPro" id="IPR007110">
    <property type="entry name" value="Ig-like_dom"/>
</dbReference>
<evidence type="ECO:0000256" key="8">
    <source>
        <dbReference type="SAM" id="MobiDB-lite"/>
    </source>
</evidence>
<keyword evidence="5" id="KW-0472">Membrane</keyword>
<feature type="region of interest" description="Disordered" evidence="8">
    <location>
        <begin position="1"/>
        <end position="21"/>
    </location>
</feature>
<dbReference type="Proteomes" id="UP000472240">
    <property type="component" value="Chromosome 6"/>
</dbReference>
<feature type="domain" description="Ig-like" evidence="9">
    <location>
        <begin position="337"/>
        <end position="437"/>
    </location>
</feature>
<reference evidence="10 11" key="1">
    <citation type="journal article" date="2015" name="Annu Rev Anim Biosci">
        <title>The Genome 10K Project: a way forward.</title>
        <authorList>
            <person name="Koepfli K.P."/>
            <person name="Paten B."/>
            <person name="O'Brien S.J."/>
            <person name="Koepfli K.P."/>
            <person name="Paten B."/>
            <person name="Antunes A."/>
            <person name="Belov K."/>
            <person name="Bustamante C."/>
            <person name="Castoe T.A."/>
            <person name="Clawson H."/>
            <person name="Crawford A.J."/>
            <person name="Diekhans M."/>
            <person name="Distel D."/>
            <person name="Durbin R."/>
            <person name="Earl D."/>
            <person name="Fujita M.K."/>
            <person name="Gamble T."/>
            <person name="Georges A."/>
            <person name="Gemmell N."/>
            <person name="Gilbert M.T."/>
            <person name="Graves J.M."/>
            <person name="Green R.E."/>
            <person name="Hickey G."/>
            <person name="Jarvis E.D."/>
            <person name="Johnson W."/>
            <person name="Komissarov A."/>
            <person name="Korf I."/>
            <person name="Kuhn R."/>
            <person name="Larkin D.M."/>
            <person name="Lewin H."/>
            <person name="Lopez J.V."/>
            <person name="Ma J."/>
            <person name="Marques-Bonet T."/>
            <person name="Miller W."/>
            <person name="Murphy R."/>
            <person name="Pevzner P."/>
            <person name="Shapiro B."/>
            <person name="Steiner C."/>
            <person name="Tamazian G."/>
            <person name="Venkatesh B."/>
            <person name="Wang J."/>
            <person name="Wayne R."/>
            <person name="Wiley E."/>
            <person name="Yang H."/>
            <person name="Zhang G."/>
            <person name="Haussler D."/>
            <person name="Ryder O."/>
            <person name="O'Brien S.J."/>
        </authorList>
    </citation>
    <scope>NUCLEOTIDE SEQUENCE</scope>
</reference>
<feature type="domain" description="Ig-like" evidence="9">
    <location>
        <begin position="125"/>
        <end position="232"/>
    </location>
</feature>
<dbReference type="FunFam" id="2.60.40.10:FF:001540">
    <property type="entry name" value="Immunoglobulin heavy constant gamma 1"/>
    <property type="match status" value="1"/>
</dbReference>
<dbReference type="InterPro" id="IPR013783">
    <property type="entry name" value="Ig-like_fold"/>
</dbReference>
<dbReference type="GO" id="GO:1903131">
    <property type="term" value="P:mononuclear cell differentiation"/>
    <property type="evidence" value="ECO:0007669"/>
    <property type="project" value="UniProtKB-ARBA"/>
</dbReference>
<reference evidence="10 11" key="2">
    <citation type="journal article" date="2018" name="Annu Rev Anim Biosci">
        <title>Bat Biology, Genomes, and the Bat1K Project: To Generate Chromosome-Level Genomes for All Living Bat Species.</title>
        <authorList>
            <person name="Teeling E.C."/>
            <person name="Vernes S.C."/>
            <person name="Davalos L.M."/>
            <person name="Ray D.A."/>
            <person name="Gilbert M.T.P."/>
            <person name="Myers E."/>
        </authorList>
    </citation>
    <scope>NUCLEOTIDE SEQUENCE</scope>
</reference>
<dbReference type="GO" id="GO:0042113">
    <property type="term" value="P:B cell activation"/>
    <property type="evidence" value="ECO:0007669"/>
    <property type="project" value="UniProtKB-ARBA"/>
</dbReference>